<comment type="similarity">
    <text evidence="1">Belongs to the paxM FAD-dependent monooxygenase family.</text>
</comment>
<comment type="caution">
    <text evidence="7">The sequence shown here is derived from an EMBL/GenBank/DDBJ whole genome shotgun (WGS) entry which is preliminary data.</text>
</comment>
<evidence type="ECO:0000259" key="6">
    <source>
        <dbReference type="Pfam" id="PF01494"/>
    </source>
</evidence>
<evidence type="ECO:0000256" key="5">
    <source>
        <dbReference type="ARBA" id="ARBA00023033"/>
    </source>
</evidence>
<keyword evidence="5" id="KW-0503">Monooxygenase</keyword>
<feature type="domain" description="FAD-binding" evidence="6">
    <location>
        <begin position="5"/>
        <end position="157"/>
    </location>
</feature>
<dbReference type="Gene3D" id="3.50.50.60">
    <property type="entry name" value="FAD/NAD(P)-binding domain"/>
    <property type="match status" value="1"/>
</dbReference>
<keyword evidence="8" id="KW-1185">Reference proteome</keyword>
<evidence type="ECO:0000256" key="1">
    <source>
        <dbReference type="ARBA" id="ARBA00007992"/>
    </source>
</evidence>
<reference evidence="7 8" key="1">
    <citation type="submission" date="2016-07" db="EMBL/GenBank/DDBJ databases">
        <title>Pervasive Adenine N6-methylation of Active Genes in Fungi.</title>
        <authorList>
            <consortium name="DOE Joint Genome Institute"/>
            <person name="Mondo S.J."/>
            <person name="Dannebaum R.O."/>
            <person name="Kuo R.C."/>
            <person name="Labutti K."/>
            <person name="Haridas S."/>
            <person name="Kuo A."/>
            <person name="Salamov A."/>
            <person name="Ahrendt S.R."/>
            <person name="Lipzen A."/>
            <person name="Sullivan W."/>
            <person name="Andreopoulos W.B."/>
            <person name="Clum A."/>
            <person name="Lindquist E."/>
            <person name="Daum C."/>
            <person name="Ramamoorthy G.K."/>
            <person name="Gryganskyi A."/>
            <person name="Culley D."/>
            <person name="Magnuson J.K."/>
            <person name="James T.Y."/>
            <person name="O'Malley M.A."/>
            <person name="Stajich J.E."/>
            <person name="Spatafora J.W."/>
            <person name="Visel A."/>
            <person name="Grigoriev I.V."/>
        </authorList>
    </citation>
    <scope>NUCLEOTIDE SEQUENCE [LARGE SCALE GENOMIC DNA]</scope>
    <source>
        <strain evidence="7 8">JEL800</strain>
    </source>
</reference>
<keyword evidence="4" id="KW-0560">Oxidoreductase</keyword>
<proteinExistence type="inferred from homology"/>
<sequence length="346" mass="37982">MGKRVAIIGAGPAGVVAAIALKKQGYEPTLYDKIDPIESLKQTLVTGEQAMIQFGDVGGTVSLYGNGLRALDDKITRNLHTSKPGELEPMNLLRSEFHEVIMKASHTRGIKTYATKKFVSLTEHDSEVTVTFADGSTVTADFVIGADGINSRVRQCIFPDSPMPTTYGSANGNPYGPVGGHAVYNGTIAPTKGVFVVLDWNKPDGVQSDEVDWKPCRVESWGIDKHLVDCVRAAKRLSPVSLKDLPDLPVLYKGRVGLNLALEDAATLGDLFGHFQENEDVEKVFALYDQIRKPKVHELSAHSRSNWTILMRLVFTVQNIFALNDAILYHNYRTDIEEAVPGIKFN</sequence>
<name>A0A1Y2CDI4_9FUNG</name>
<dbReference type="GO" id="GO:0004497">
    <property type="term" value="F:monooxygenase activity"/>
    <property type="evidence" value="ECO:0007669"/>
    <property type="project" value="UniProtKB-KW"/>
</dbReference>
<dbReference type="GO" id="GO:0071949">
    <property type="term" value="F:FAD binding"/>
    <property type="evidence" value="ECO:0007669"/>
    <property type="project" value="InterPro"/>
</dbReference>
<evidence type="ECO:0000256" key="3">
    <source>
        <dbReference type="ARBA" id="ARBA00022827"/>
    </source>
</evidence>
<evidence type="ECO:0000313" key="7">
    <source>
        <dbReference type="EMBL" id="ORY45109.1"/>
    </source>
</evidence>
<dbReference type="InterPro" id="IPR002938">
    <property type="entry name" value="FAD-bd"/>
</dbReference>
<dbReference type="Proteomes" id="UP000193642">
    <property type="component" value="Unassembled WGS sequence"/>
</dbReference>
<dbReference type="OrthoDB" id="655030at2759"/>
<keyword evidence="3" id="KW-0274">FAD</keyword>
<dbReference type="Pfam" id="PF01494">
    <property type="entry name" value="FAD_binding_3"/>
    <property type="match status" value="1"/>
</dbReference>
<keyword evidence="2" id="KW-0285">Flavoprotein</keyword>
<evidence type="ECO:0000313" key="8">
    <source>
        <dbReference type="Proteomes" id="UP000193642"/>
    </source>
</evidence>
<gene>
    <name evidence="7" type="ORF">BCR33DRAFT_716448</name>
</gene>
<dbReference type="AlphaFoldDB" id="A0A1Y2CDI4"/>
<dbReference type="InterPro" id="IPR036188">
    <property type="entry name" value="FAD/NAD-bd_sf"/>
</dbReference>
<evidence type="ECO:0000256" key="4">
    <source>
        <dbReference type="ARBA" id="ARBA00023002"/>
    </source>
</evidence>
<protein>
    <submittedName>
        <fullName evidence="7">FAD/NAD(P)-binding domain-containing protein</fullName>
    </submittedName>
</protein>
<dbReference type="STRING" id="329046.A0A1Y2CDI4"/>
<organism evidence="7 8">
    <name type="scientific">Rhizoclosmatium globosum</name>
    <dbReference type="NCBI Taxonomy" id="329046"/>
    <lineage>
        <taxon>Eukaryota</taxon>
        <taxon>Fungi</taxon>
        <taxon>Fungi incertae sedis</taxon>
        <taxon>Chytridiomycota</taxon>
        <taxon>Chytridiomycota incertae sedis</taxon>
        <taxon>Chytridiomycetes</taxon>
        <taxon>Chytridiales</taxon>
        <taxon>Chytriomycetaceae</taxon>
        <taxon>Rhizoclosmatium</taxon>
    </lineage>
</organism>
<dbReference type="SUPFAM" id="SSF51905">
    <property type="entry name" value="FAD/NAD(P)-binding domain"/>
    <property type="match status" value="1"/>
</dbReference>
<dbReference type="EMBL" id="MCGO01000020">
    <property type="protein sequence ID" value="ORY45109.1"/>
    <property type="molecule type" value="Genomic_DNA"/>
</dbReference>
<accession>A0A1Y2CDI4</accession>
<dbReference type="PANTHER" id="PTHR13789:SF309">
    <property type="entry name" value="PUTATIVE (AFU_ORTHOLOGUE AFUA_6G14510)-RELATED"/>
    <property type="match status" value="1"/>
</dbReference>
<dbReference type="InterPro" id="IPR050493">
    <property type="entry name" value="FAD-dep_Monooxygenase_BioMet"/>
</dbReference>
<evidence type="ECO:0000256" key="2">
    <source>
        <dbReference type="ARBA" id="ARBA00022630"/>
    </source>
</evidence>
<dbReference type="PANTHER" id="PTHR13789">
    <property type="entry name" value="MONOOXYGENASE"/>
    <property type="match status" value="1"/>
</dbReference>
<dbReference type="PRINTS" id="PR00420">
    <property type="entry name" value="RNGMNOXGNASE"/>
</dbReference>